<accession>A0A926P4L3</accession>
<reference evidence="2" key="1">
    <citation type="submission" date="2020-05" db="EMBL/GenBank/DDBJ databases">
        <title>Identification of trans-AT polyketide cluster in two marine bacteria, producers of a novel glutaramide-containing polyketide sesbanimide D and analogs.</title>
        <authorList>
            <person name="Kacar D."/>
            <person name="Rodriguez P."/>
            <person name="Canedo L."/>
            <person name="Gonzalez E."/>
            <person name="Galan B."/>
            <person name="De La Calle F."/>
            <person name="Garcia J.L."/>
        </authorList>
    </citation>
    <scope>NUCLEOTIDE SEQUENCE</scope>
    <source>
        <strain evidence="2">PHM038</strain>
    </source>
</reference>
<dbReference type="Proteomes" id="UP000598467">
    <property type="component" value="Unassembled WGS sequence"/>
</dbReference>
<proteinExistence type="predicted"/>
<evidence type="ECO:0000313" key="2">
    <source>
        <dbReference type="EMBL" id="MBD1549358.1"/>
    </source>
</evidence>
<dbReference type="Pfam" id="PF07238">
    <property type="entry name" value="PilZ"/>
    <property type="match status" value="1"/>
</dbReference>
<dbReference type="EMBL" id="JABFCZ010000036">
    <property type="protein sequence ID" value="MBD1549358.1"/>
    <property type="molecule type" value="Genomic_DNA"/>
</dbReference>
<dbReference type="SUPFAM" id="SSF141371">
    <property type="entry name" value="PilZ domain-like"/>
    <property type="match status" value="1"/>
</dbReference>
<organism evidence="2 3">
    <name type="scientific">Roseibium aggregatum</name>
    <dbReference type="NCBI Taxonomy" id="187304"/>
    <lineage>
        <taxon>Bacteria</taxon>
        <taxon>Pseudomonadati</taxon>
        <taxon>Pseudomonadota</taxon>
        <taxon>Alphaproteobacteria</taxon>
        <taxon>Hyphomicrobiales</taxon>
        <taxon>Stappiaceae</taxon>
        <taxon>Roseibium</taxon>
    </lineage>
</organism>
<protein>
    <submittedName>
        <fullName evidence="2">PilZ domain-containing protein</fullName>
    </submittedName>
</protein>
<comment type="caution">
    <text evidence="2">The sequence shown here is derived from an EMBL/GenBank/DDBJ whole genome shotgun (WGS) entry which is preliminary data.</text>
</comment>
<evidence type="ECO:0000313" key="3">
    <source>
        <dbReference type="Proteomes" id="UP000598467"/>
    </source>
</evidence>
<dbReference type="InterPro" id="IPR009875">
    <property type="entry name" value="PilZ_domain"/>
</dbReference>
<dbReference type="RefSeq" id="WP_190294047.1">
    <property type="nucleotide sequence ID" value="NZ_JABFCZ010000036.1"/>
</dbReference>
<name>A0A926P4L3_9HYPH</name>
<evidence type="ECO:0000259" key="1">
    <source>
        <dbReference type="Pfam" id="PF07238"/>
    </source>
</evidence>
<feature type="domain" description="PilZ" evidence="1">
    <location>
        <begin position="6"/>
        <end position="85"/>
    </location>
</feature>
<dbReference type="GO" id="GO:0035438">
    <property type="term" value="F:cyclic-di-GMP binding"/>
    <property type="evidence" value="ECO:0007669"/>
    <property type="project" value="InterPro"/>
</dbReference>
<dbReference type="AlphaFoldDB" id="A0A926P4L3"/>
<sequence length="89" mass="10199">MEQDSRKETRKRTLKAGRIVYDRLSRVFDCTIRNASDSGALLLVPSTTGIPSEFLLYMDSDHQRRPAEVIWRQDDRIGIRFTGPAESTV</sequence>
<gene>
    <name evidence="2" type="ORF">HK439_24125</name>
</gene>